<proteinExistence type="predicted"/>
<sequence>MEYFSILLVVGKTLFLDNLTRKQKVIFVVIGLLLVISAKISKSHDLVNSYFFICASTGISLRKIFKTSFVYMTIALVFTVVAALSGLIINLIYVRNGIFRFSLGEGYTTVLSSIIFFILASIAAFNLASRNKKTIIMIFSLIFLLSFVVYQITDTRTDLICMLLLSFVTLWRYYGNFLKNKFVRGFILISPALVFLWTLISAYFFNPQSEAWQKLNQLFSNRLSLVSEATIKYPIKFLGRYIVEHGNGNSLKPVLHYFYIDSSFSRVLFLNGLFAFIFLYIVIQFAFYLIIKKNQPLYTALSLILVIIFIEGTFSSMILSVGFNSILFILNIILSKKGTLTYD</sequence>
<feature type="transmembrane region" description="Helical" evidence="1">
    <location>
        <begin position="69"/>
        <end position="94"/>
    </location>
</feature>
<feature type="transmembrane region" description="Helical" evidence="1">
    <location>
        <begin position="303"/>
        <end position="334"/>
    </location>
</feature>
<keyword evidence="1" id="KW-0472">Membrane</keyword>
<accession>A0ABY5BQQ5</accession>
<evidence type="ECO:0000313" key="3">
    <source>
        <dbReference type="Proteomes" id="UP001056707"/>
    </source>
</evidence>
<feature type="transmembrane region" description="Helical" evidence="1">
    <location>
        <begin position="159"/>
        <end position="174"/>
    </location>
</feature>
<dbReference type="EMBL" id="CP097116">
    <property type="protein sequence ID" value="USS84729.1"/>
    <property type="molecule type" value="Genomic_DNA"/>
</dbReference>
<feature type="transmembrane region" description="Helical" evidence="1">
    <location>
        <begin position="106"/>
        <end position="128"/>
    </location>
</feature>
<protein>
    <recommendedName>
        <fullName evidence="4">Oligosaccharide repeat unit polymerase</fullName>
    </recommendedName>
</protein>
<keyword evidence="1" id="KW-1133">Transmembrane helix</keyword>
<dbReference type="Proteomes" id="UP001056707">
    <property type="component" value="Chromosome"/>
</dbReference>
<evidence type="ECO:0008006" key="4">
    <source>
        <dbReference type="Google" id="ProtNLM"/>
    </source>
</evidence>
<feature type="transmembrane region" description="Helical" evidence="1">
    <location>
        <begin position="268"/>
        <end position="291"/>
    </location>
</feature>
<evidence type="ECO:0000313" key="2">
    <source>
        <dbReference type="EMBL" id="USS84729.1"/>
    </source>
</evidence>
<keyword evidence="1" id="KW-0812">Transmembrane</keyword>
<feature type="transmembrane region" description="Helical" evidence="1">
    <location>
        <begin position="135"/>
        <end position="153"/>
    </location>
</feature>
<keyword evidence="3" id="KW-1185">Reference proteome</keyword>
<name>A0ABY5BQQ5_9LACO</name>
<gene>
    <name evidence="2" type="ORF">M3M35_05325</name>
</gene>
<evidence type="ECO:0000256" key="1">
    <source>
        <dbReference type="SAM" id="Phobius"/>
    </source>
</evidence>
<reference evidence="2" key="1">
    <citation type="submission" date="2022-05" db="EMBL/GenBank/DDBJ databases">
        <authorList>
            <person name="Oliphant S.A."/>
            <person name="Watson-Haigh N.S."/>
            <person name="Sumby K.M."/>
            <person name="Gardner J.M."/>
            <person name="Jiranek V."/>
        </authorList>
    </citation>
    <scope>NUCLEOTIDE SEQUENCE</scope>
    <source>
        <strain evidence="2">KI16_H9</strain>
    </source>
</reference>
<dbReference type="RefSeq" id="WP_252749632.1">
    <property type="nucleotide sequence ID" value="NZ_CP097116.1"/>
</dbReference>
<organism evidence="2 3">
    <name type="scientific">Fructilactobacillus myrtifloralis</name>
    <dbReference type="NCBI Taxonomy" id="2940301"/>
    <lineage>
        <taxon>Bacteria</taxon>
        <taxon>Bacillati</taxon>
        <taxon>Bacillota</taxon>
        <taxon>Bacilli</taxon>
        <taxon>Lactobacillales</taxon>
        <taxon>Lactobacillaceae</taxon>
        <taxon>Fructilactobacillus</taxon>
    </lineage>
</organism>
<feature type="transmembrane region" description="Helical" evidence="1">
    <location>
        <begin position="186"/>
        <end position="205"/>
    </location>
</feature>